<dbReference type="OrthoDB" id="2998174at2759"/>
<keyword evidence="4" id="KW-1185">Reference proteome</keyword>
<organism evidence="3 4">
    <name type="scientific">Galerina marginata (strain CBS 339.88)</name>
    <dbReference type="NCBI Taxonomy" id="685588"/>
    <lineage>
        <taxon>Eukaryota</taxon>
        <taxon>Fungi</taxon>
        <taxon>Dikarya</taxon>
        <taxon>Basidiomycota</taxon>
        <taxon>Agaricomycotina</taxon>
        <taxon>Agaricomycetes</taxon>
        <taxon>Agaricomycetidae</taxon>
        <taxon>Agaricales</taxon>
        <taxon>Agaricineae</taxon>
        <taxon>Strophariaceae</taxon>
        <taxon>Galerina</taxon>
    </lineage>
</organism>
<name>A0A067TMP6_GALM3</name>
<feature type="non-terminal residue" evidence="3">
    <location>
        <position position="1"/>
    </location>
</feature>
<dbReference type="EMBL" id="KL142371">
    <property type="protein sequence ID" value="KDR81204.1"/>
    <property type="molecule type" value="Genomic_DNA"/>
</dbReference>
<sequence length="174" mass="19734">YRFWDTVPANSITLAAMDFMNASLIEQMSGIRDALMKLAEPEAARAWPYYLRCKVGASPAFAFMLFPKDMKIDISVYLPAMSDIILFTDLANDILSFHKESLAGETNNYIHNRARVAQKSVLETLQDVVDETLAACARITKVLQSTDAAIPWKRYVNGYLAFHVTEKRYRLSEL</sequence>
<dbReference type="GO" id="GO:0016838">
    <property type="term" value="F:carbon-oxygen lyase activity, acting on phosphates"/>
    <property type="evidence" value="ECO:0007669"/>
    <property type="project" value="InterPro"/>
</dbReference>
<evidence type="ECO:0000313" key="4">
    <source>
        <dbReference type="Proteomes" id="UP000027222"/>
    </source>
</evidence>
<dbReference type="Pfam" id="PF06330">
    <property type="entry name" value="TRI5"/>
    <property type="match status" value="1"/>
</dbReference>
<dbReference type="SUPFAM" id="SSF48576">
    <property type="entry name" value="Terpenoid synthases"/>
    <property type="match status" value="1"/>
</dbReference>
<feature type="non-terminal residue" evidence="3">
    <location>
        <position position="174"/>
    </location>
</feature>
<dbReference type="AlphaFoldDB" id="A0A067TMP6"/>
<dbReference type="InterPro" id="IPR008949">
    <property type="entry name" value="Isoprenoid_synthase_dom_sf"/>
</dbReference>
<protein>
    <recommendedName>
        <fullName evidence="5">Terpene synthase</fullName>
    </recommendedName>
</protein>
<dbReference type="Gene3D" id="1.10.600.10">
    <property type="entry name" value="Farnesyl Diphosphate Synthase"/>
    <property type="match status" value="1"/>
</dbReference>
<evidence type="ECO:0008006" key="5">
    <source>
        <dbReference type="Google" id="ProtNLM"/>
    </source>
</evidence>
<dbReference type="InterPro" id="IPR024652">
    <property type="entry name" value="Trichodiene_synth"/>
</dbReference>
<evidence type="ECO:0000256" key="1">
    <source>
        <dbReference type="ARBA" id="ARBA00007946"/>
    </source>
</evidence>
<accession>A0A067TMP6</accession>
<dbReference type="STRING" id="685588.A0A067TMP6"/>
<dbReference type="Proteomes" id="UP000027222">
    <property type="component" value="Unassembled WGS sequence"/>
</dbReference>
<evidence type="ECO:0000256" key="2">
    <source>
        <dbReference type="ARBA" id="ARBA00023239"/>
    </source>
</evidence>
<dbReference type="HOGENOM" id="CLU_052212_2_1_1"/>
<keyword evidence="2" id="KW-0456">Lyase</keyword>
<proteinExistence type="inferred from homology"/>
<comment type="similarity">
    <text evidence="1">Belongs to the trichodiene synthase family.</text>
</comment>
<reference evidence="4" key="1">
    <citation type="journal article" date="2014" name="Proc. Natl. Acad. Sci. U.S.A.">
        <title>Extensive sampling of basidiomycete genomes demonstrates inadequacy of the white-rot/brown-rot paradigm for wood decay fungi.</title>
        <authorList>
            <person name="Riley R."/>
            <person name="Salamov A.A."/>
            <person name="Brown D.W."/>
            <person name="Nagy L.G."/>
            <person name="Floudas D."/>
            <person name="Held B.W."/>
            <person name="Levasseur A."/>
            <person name="Lombard V."/>
            <person name="Morin E."/>
            <person name="Otillar R."/>
            <person name="Lindquist E.A."/>
            <person name="Sun H."/>
            <person name="LaButti K.M."/>
            <person name="Schmutz J."/>
            <person name="Jabbour D."/>
            <person name="Luo H."/>
            <person name="Baker S.E."/>
            <person name="Pisabarro A.G."/>
            <person name="Walton J.D."/>
            <person name="Blanchette R.A."/>
            <person name="Henrissat B."/>
            <person name="Martin F."/>
            <person name="Cullen D."/>
            <person name="Hibbett D.S."/>
            <person name="Grigoriev I.V."/>
        </authorList>
    </citation>
    <scope>NUCLEOTIDE SEQUENCE [LARGE SCALE GENOMIC DNA]</scope>
    <source>
        <strain evidence="4">CBS 339.88</strain>
    </source>
</reference>
<gene>
    <name evidence="3" type="ORF">GALMADRAFT_20330</name>
</gene>
<evidence type="ECO:0000313" key="3">
    <source>
        <dbReference type="EMBL" id="KDR81204.1"/>
    </source>
</evidence>